<gene>
    <name evidence="4" type="ORF">FPQ13_06675</name>
</gene>
<keyword evidence="2" id="KW-0732">Signal</keyword>
<dbReference type="Pfam" id="PF03413">
    <property type="entry name" value="PepSY"/>
    <property type="match status" value="2"/>
</dbReference>
<reference evidence="4 5" key="1">
    <citation type="submission" date="2019-07" db="EMBL/GenBank/DDBJ databases">
        <title>Allobacillus sp. nov. SKP isolated from shrimp paste of Euphausiacea.</title>
        <authorList>
            <person name="Kanchanasin P."/>
            <person name="Tanasupawat S."/>
            <person name="Shi W."/>
            <person name="Wu L."/>
            <person name="Ma J."/>
        </authorList>
    </citation>
    <scope>NUCLEOTIDE SEQUENCE [LARGE SCALE GENOMIC DNA]</scope>
    <source>
        <strain evidence="4 5">SKP4-8</strain>
    </source>
</reference>
<evidence type="ECO:0000256" key="1">
    <source>
        <dbReference type="SAM" id="MobiDB-lite"/>
    </source>
</evidence>
<evidence type="ECO:0000313" key="4">
    <source>
        <dbReference type="EMBL" id="TSJ65485.1"/>
    </source>
</evidence>
<feature type="compositionally biased region" description="Acidic residues" evidence="1">
    <location>
        <begin position="110"/>
        <end position="134"/>
    </location>
</feature>
<feature type="domain" description="PepSY" evidence="3">
    <location>
        <begin position="158"/>
        <end position="215"/>
    </location>
</feature>
<dbReference type="RefSeq" id="WP_144088559.1">
    <property type="nucleotide sequence ID" value="NZ_VMHE01000009.1"/>
</dbReference>
<comment type="caution">
    <text evidence="4">The sequence shown here is derived from an EMBL/GenBank/DDBJ whole genome shotgun (WGS) entry which is preliminary data.</text>
</comment>
<dbReference type="OrthoDB" id="5361545at2"/>
<evidence type="ECO:0000313" key="5">
    <source>
        <dbReference type="Proteomes" id="UP000316425"/>
    </source>
</evidence>
<protein>
    <recommendedName>
        <fullName evidence="3">PepSY domain-containing protein</fullName>
    </recommendedName>
</protein>
<feature type="compositionally biased region" description="Polar residues" evidence="1">
    <location>
        <begin position="148"/>
        <end position="157"/>
    </location>
</feature>
<feature type="chain" id="PRO_5038689794" description="PepSY domain-containing protein" evidence="2">
    <location>
        <begin position="22"/>
        <end position="218"/>
    </location>
</feature>
<dbReference type="Proteomes" id="UP000316425">
    <property type="component" value="Unassembled WGS sequence"/>
</dbReference>
<feature type="signal peptide" evidence="2">
    <location>
        <begin position="1"/>
        <end position="21"/>
    </location>
</feature>
<name>A0A556PM57_9BACI</name>
<dbReference type="AlphaFoldDB" id="A0A556PM57"/>
<evidence type="ECO:0000259" key="3">
    <source>
        <dbReference type="Pfam" id="PF03413"/>
    </source>
</evidence>
<feature type="domain" description="PepSY" evidence="3">
    <location>
        <begin position="59"/>
        <end position="113"/>
    </location>
</feature>
<keyword evidence="5" id="KW-1185">Reference proteome</keyword>
<feature type="region of interest" description="Disordered" evidence="1">
    <location>
        <begin position="109"/>
        <end position="160"/>
    </location>
</feature>
<organism evidence="4 5">
    <name type="scientific">Allobacillus salarius</name>
    <dbReference type="NCBI Taxonomy" id="1955272"/>
    <lineage>
        <taxon>Bacteria</taxon>
        <taxon>Bacillati</taxon>
        <taxon>Bacillota</taxon>
        <taxon>Bacilli</taxon>
        <taxon>Bacillales</taxon>
        <taxon>Bacillaceae</taxon>
        <taxon>Allobacillus</taxon>
    </lineage>
</organism>
<accession>A0A556PM57</accession>
<dbReference type="Gene3D" id="3.10.450.40">
    <property type="match status" value="2"/>
</dbReference>
<dbReference type="InterPro" id="IPR025711">
    <property type="entry name" value="PepSY"/>
</dbReference>
<dbReference type="EMBL" id="VMHE01000009">
    <property type="protein sequence ID" value="TSJ65485.1"/>
    <property type="molecule type" value="Genomic_DNA"/>
</dbReference>
<proteinExistence type="predicted"/>
<sequence>MKKKILLGTVAVIVTAGGAFGVSAMSDQTLDKSYGKDGIETEVDTDMEIDTNKLVGAHELEDIVLSKVQGNIEEIELEDENGKLLFKVEIESKENRDAEVYVDAYTGEVIEVEYDDRDDEQDTEKEDNNESDQNENEKNSANHKQVKSSEQTSTNEIISREKAIDIAKEVHNGTVQEAELDEDDGQQIFEIEFEDDEQEAEVEIDAKTGKVLSVEYDD</sequence>
<evidence type="ECO:0000256" key="2">
    <source>
        <dbReference type="SAM" id="SignalP"/>
    </source>
</evidence>